<dbReference type="Proteomes" id="UP000504603">
    <property type="component" value="Unplaced"/>
</dbReference>
<evidence type="ECO:0000259" key="4">
    <source>
        <dbReference type="PROSITE" id="PS50071"/>
    </source>
</evidence>
<feature type="compositionally biased region" description="Basic and acidic residues" evidence="3">
    <location>
        <begin position="678"/>
        <end position="702"/>
    </location>
</feature>
<feature type="region of interest" description="Disordered" evidence="3">
    <location>
        <begin position="781"/>
        <end position="837"/>
    </location>
</feature>
<dbReference type="InterPro" id="IPR039325">
    <property type="entry name" value="NDX"/>
</dbReference>
<accession>A0A6J1DSW8</accession>
<keyword evidence="2 6" id="KW-0238">DNA-binding</keyword>
<dbReference type="RefSeq" id="XP_022156264.1">
    <property type="nucleotide sequence ID" value="XM_022300572.1"/>
</dbReference>
<feature type="compositionally biased region" description="Basic and acidic residues" evidence="3">
    <location>
        <begin position="634"/>
        <end position="650"/>
    </location>
</feature>
<feature type="DNA-binding region" description="Homeobox" evidence="2">
    <location>
        <begin position="708"/>
        <end position="774"/>
    </location>
</feature>
<dbReference type="GeneID" id="111023196"/>
<protein>
    <submittedName>
        <fullName evidence="6">Nodulin homeobox isoform X1</fullName>
    </submittedName>
</protein>
<feature type="compositionally biased region" description="Polar residues" evidence="3">
    <location>
        <begin position="651"/>
        <end position="670"/>
    </location>
</feature>
<keyword evidence="5" id="KW-1185">Reference proteome</keyword>
<evidence type="ECO:0000256" key="3">
    <source>
        <dbReference type="SAM" id="MobiDB-lite"/>
    </source>
</evidence>
<name>A0A6J1DSW8_MOMCH</name>
<evidence type="ECO:0000256" key="1">
    <source>
        <dbReference type="ARBA" id="ARBA00004123"/>
    </source>
</evidence>
<dbReference type="InterPro" id="IPR057287">
    <property type="entry name" value="Ndx_N"/>
</dbReference>
<dbReference type="InterPro" id="IPR056559">
    <property type="entry name" value="NDX_C"/>
</dbReference>
<feature type="region of interest" description="Disordered" evidence="3">
    <location>
        <begin position="625"/>
        <end position="713"/>
    </location>
</feature>
<dbReference type="KEGG" id="mcha:111023196"/>
<dbReference type="PANTHER" id="PTHR35743">
    <property type="entry name" value="NODULIN HOMEOBOX"/>
    <property type="match status" value="1"/>
</dbReference>
<feature type="region of interest" description="Disordered" evidence="3">
    <location>
        <begin position="577"/>
        <end position="597"/>
    </location>
</feature>
<feature type="compositionally biased region" description="Basic and acidic residues" evidence="3">
    <location>
        <begin position="580"/>
        <end position="595"/>
    </location>
</feature>
<keyword evidence="2 6" id="KW-0371">Homeobox</keyword>
<dbReference type="PANTHER" id="PTHR35743:SF1">
    <property type="entry name" value="NODULIN HOMEOBOX"/>
    <property type="match status" value="1"/>
</dbReference>
<dbReference type="GO" id="GO:0003697">
    <property type="term" value="F:single-stranded DNA binding"/>
    <property type="evidence" value="ECO:0007669"/>
    <property type="project" value="InterPro"/>
</dbReference>
<feature type="compositionally biased region" description="Polar residues" evidence="3">
    <location>
        <begin position="824"/>
        <end position="837"/>
    </location>
</feature>
<dbReference type="Pfam" id="PF25246">
    <property type="entry name" value="Nodulin_N"/>
    <property type="match status" value="1"/>
</dbReference>
<reference evidence="6" key="1">
    <citation type="submission" date="2025-08" db="UniProtKB">
        <authorList>
            <consortium name="RefSeq"/>
        </authorList>
    </citation>
    <scope>IDENTIFICATION</scope>
    <source>
        <strain evidence="6">OHB3-1</strain>
    </source>
</reference>
<evidence type="ECO:0000313" key="6">
    <source>
        <dbReference type="RefSeq" id="XP_022156264.1"/>
    </source>
</evidence>
<feature type="compositionally biased region" description="Basic residues" evidence="3">
    <location>
        <begin position="703"/>
        <end position="713"/>
    </location>
</feature>
<feature type="compositionally biased region" description="Basic and acidic residues" evidence="3">
    <location>
        <begin position="806"/>
        <end position="822"/>
    </location>
</feature>
<organism evidence="5 6">
    <name type="scientific">Momordica charantia</name>
    <name type="common">Bitter gourd</name>
    <name type="synonym">Balsam pear</name>
    <dbReference type="NCBI Taxonomy" id="3673"/>
    <lineage>
        <taxon>Eukaryota</taxon>
        <taxon>Viridiplantae</taxon>
        <taxon>Streptophyta</taxon>
        <taxon>Embryophyta</taxon>
        <taxon>Tracheophyta</taxon>
        <taxon>Spermatophyta</taxon>
        <taxon>Magnoliopsida</taxon>
        <taxon>eudicotyledons</taxon>
        <taxon>Gunneridae</taxon>
        <taxon>Pentapetalae</taxon>
        <taxon>rosids</taxon>
        <taxon>fabids</taxon>
        <taxon>Cucurbitales</taxon>
        <taxon>Cucurbitaceae</taxon>
        <taxon>Momordiceae</taxon>
        <taxon>Momordica</taxon>
    </lineage>
</organism>
<evidence type="ECO:0000256" key="2">
    <source>
        <dbReference type="PROSITE-ProRule" id="PRU00108"/>
    </source>
</evidence>
<comment type="subcellular location">
    <subcellularLocation>
        <location evidence="1 2">Nucleus</location>
    </subcellularLocation>
</comment>
<keyword evidence="2" id="KW-0539">Nucleus</keyword>
<dbReference type="Pfam" id="PF24679">
    <property type="entry name" value="Nodulin_C"/>
    <property type="match status" value="1"/>
</dbReference>
<dbReference type="PROSITE" id="PS50071">
    <property type="entry name" value="HOMEOBOX_2"/>
    <property type="match status" value="1"/>
</dbReference>
<dbReference type="GO" id="GO:0005634">
    <property type="term" value="C:nucleus"/>
    <property type="evidence" value="ECO:0007669"/>
    <property type="project" value="UniProtKB-SubCell"/>
</dbReference>
<dbReference type="GO" id="GO:0009908">
    <property type="term" value="P:flower development"/>
    <property type="evidence" value="ECO:0007669"/>
    <property type="project" value="InterPro"/>
</dbReference>
<proteinExistence type="predicted"/>
<dbReference type="OrthoDB" id="2020792at2759"/>
<sequence>MRQHKEELYCSSTQAIDLMSAVKELNKLCSQELSKLLRDSENFAVHYTSENSIQKTIDVEKLSGLLPLHLMAVLMSSDRDEALFRYLLCGVRLLHSLCDLAPRHAKLEQILLDDVKMSEQLLDLVFYMLIFLGGVRQEKYKSDGISVAYSSLVACSLYLLTGCISSQWQDLVHVLIAHPKVDIFMEAAFASVSQTVKLLGQRLSAQNSDSSCTAPIAELTNYLCLQCEASLQFLLMLCQQKVFRERLLRNKELCCKGGVLFLARAILNLNVLHPHLQSSRVGAAVSRLKAKVLSILLSLCEAESISYLDEVASTPRSLDFAKSVALQVLELLKNALGRDSKSLVSCSEKRYPTGFLQLNAMRLADIFSDDSNFRSYITVNFTKVLTAVFSLSHGDFLSSWCSSDLPVKEEDATLEYDSFAAAGWVLENFSSLGPLRPKSLDFTLIPSIMAPASYAHQRTSLFVKVIANLHCFVPTICEEQERNLFLHGFVDCLKMDIVKQLPGFSVTSDGHKTANVCRNLRSLLSQAESLIPNFLNEEDVQLLRVFHDQLQKVITFSEFEGNRVQDAQSAEGCLSPLVRELPHPDNGKGNLKEGMSETSAFQETEICLDSERCDQGDDAVLKQEQVLVKDEDESGRKESGGSKEDERDIQNIETSGSDTNSARGRNSMQQIDVVDFSKPNEHAKETEQGGSLEEEKVENVHSKEKHRRKRKRTVMNEKQVTVIEKALLDEPEMQRFSASIQFWADQLISYGSEVTPSQLKNWLNNRKARLARTARDIRANLEADGVNPDKQGGAAAGSCDSPDSPSEDKHVPNTNTARDRRITSRTNAVSSSKSPTTEFGNICPTEFVHWKPGQYVILVDVLGEEVARGKVHQVYGKWYGRNLDELETFVVDVDELKADKNMVLPYPSDATGTSFHEAEMKIGVMRVLWDSNKISMLQSQ</sequence>
<dbReference type="AlphaFoldDB" id="A0A6J1DSW8"/>
<feature type="domain" description="Homeobox" evidence="4">
    <location>
        <begin position="706"/>
        <end position="773"/>
    </location>
</feature>
<gene>
    <name evidence="6" type="primary">LOC111023196</name>
</gene>
<evidence type="ECO:0000313" key="5">
    <source>
        <dbReference type="Proteomes" id="UP000504603"/>
    </source>
</evidence>
<dbReference type="InterPro" id="IPR001356">
    <property type="entry name" value="HD"/>
</dbReference>
<dbReference type="InterPro" id="IPR056560">
    <property type="entry name" value="HTH_NDX"/>
</dbReference>
<dbReference type="Pfam" id="PF24426">
    <property type="entry name" value="HTH_NDX"/>
    <property type="match status" value="1"/>
</dbReference>